<dbReference type="AlphaFoldDB" id="A0A067M1F5"/>
<dbReference type="HOGENOM" id="CLU_142990_0_0_1"/>
<evidence type="ECO:0000313" key="1">
    <source>
        <dbReference type="EMBL" id="KDQ09598.1"/>
    </source>
</evidence>
<gene>
    <name evidence="1" type="ORF">BOTBODRAFT_96838</name>
</gene>
<protein>
    <submittedName>
        <fullName evidence="1">Uncharacterized protein</fullName>
    </submittedName>
</protein>
<sequence>KHVVVFSICMQSNEQRCNTLQTIVGVFAHLCNAPERVVEMMAHAGLSVSSSSVLNMVNSLSKKSKHLIRDFVQTTCVSVGYDNLDVAFKSAQPTIEKTVTT</sequence>
<organism evidence="1 2">
    <name type="scientific">Botryobasidium botryosum (strain FD-172 SS1)</name>
    <dbReference type="NCBI Taxonomy" id="930990"/>
    <lineage>
        <taxon>Eukaryota</taxon>
        <taxon>Fungi</taxon>
        <taxon>Dikarya</taxon>
        <taxon>Basidiomycota</taxon>
        <taxon>Agaricomycotina</taxon>
        <taxon>Agaricomycetes</taxon>
        <taxon>Cantharellales</taxon>
        <taxon>Botryobasidiaceae</taxon>
        <taxon>Botryobasidium</taxon>
    </lineage>
</organism>
<dbReference type="STRING" id="930990.A0A067M1F5"/>
<accession>A0A067M1F5</accession>
<dbReference type="Proteomes" id="UP000027195">
    <property type="component" value="Unassembled WGS sequence"/>
</dbReference>
<dbReference type="InParanoid" id="A0A067M1F5"/>
<evidence type="ECO:0000313" key="2">
    <source>
        <dbReference type="Proteomes" id="UP000027195"/>
    </source>
</evidence>
<feature type="non-terminal residue" evidence="1">
    <location>
        <position position="1"/>
    </location>
</feature>
<name>A0A067M1F5_BOTB1</name>
<feature type="non-terminal residue" evidence="1">
    <location>
        <position position="101"/>
    </location>
</feature>
<keyword evidence="2" id="KW-1185">Reference proteome</keyword>
<proteinExistence type="predicted"/>
<dbReference type="OrthoDB" id="4743193at2759"/>
<reference evidence="2" key="1">
    <citation type="journal article" date="2014" name="Proc. Natl. Acad. Sci. U.S.A.">
        <title>Extensive sampling of basidiomycete genomes demonstrates inadequacy of the white-rot/brown-rot paradigm for wood decay fungi.</title>
        <authorList>
            <person name="Riley R."/>
            <person name="Salamov A.A."/>
            <person name="Brown D.W."/>
            <person name="Nagy L.G."/>
            <person name="Floudas D."/>
            <person name="Held B.W."/>
            <person name="Levasseur A."/>
            <person name="Lombard V."/>
            <person name="Morin E."/>
            <person name="Otillar R."/>
            <person name="Lindquist E.A."/>
            <person name="Sun H."/>
            <person name="LaButti K.M."/>
            <person name="Schmutz J."/>
            <person name="Jabbour D."/>
            <person name="Luo H."/>
            <person name="Baker S.E."/>
            <person name="Pisabarro A.G."/>
            <person name="Walton J.D."/>
            <person name="Blanchette R.A."/>
            <person name="Henrissat B."/>
            <person name="Martin F."/>
            <person name="Cullen D."/>
            <person name="Hibbett D.S."/>
            <person name="Grigoriev I.V."/>
        </authorList>
    </citation>
    <scope>NUCLEOTIDE SEQUENCE [LARGE SCALE GENOMIC DNA]</scope>
    <source>
        <strain evidence="2">FD-172 SS1</strain>
    </source>
</reference>
<dbReference type="EMBL" id="KL198076">
    <property type="protein sequence ID" value="KDQ09598.1"/>
    <property type="molecule type" value="Genomic_DNA"/>
</dbReference>